<keyword evidence="6" id="KW-0269">Exonuclease</keyword>
<dbReference type="EC" id="3.1.13.1" evidence="2"/>
<dbReference type="Pfam" id="PF00773">
    <property type="entry name" value="RNB"/>
    <property type="match status" value="1"/>
</dbReference>
<dbReference type="InterPro" id="IPR054561">
    <property type="entry name" value="RNR_OB1_N"/>
</dbReference>
<keyword evidence="10" id="KW-1185">Reference proteome</keyword>
<dbReference type="RefSeq" id="WP_289401932.1">
    <property type="nucleotide sequence ID" value="NZ_JAQIBC010000003.1"/>
</dbReference>
<keyword evidence="4" id="KW-0540">Nuclease</keyword>
<evidence type="ECO:0000256" key="7">
    <source>
        <dbReference type="ARBA" id="ARBA00022884"/>
    </source>
</evidence>
<name>A0ABT7QTT5_9BACT</name>
<evidence type="ECO:0000313" key="10">
    <source>
        <dbReference type="Proteomes" id="UP001169066"/>
    </source>
</evidence>
<protein>
    <recommendedName>
        <fullName evidence="2">exoribonuclease II</fullName>
        <ecNumber evidence="2">3.1.13.1</ecNumber>
    </recommendedName>
</protein>
<keyword evidence="5" id="KW-0378">Hydrolase</keyword>
<dbReference type="SMART" id="SM00955">
    <property type="entry name" value="RNB"/>
    <property type="match status" value="1"/>
</dbReference>
<comment type="catalytic activity">
    <reaction evidence="1">
        <text>Exonucleolytic cleavage in the 3'- to 5'-direction to yield nucleoside 5'-phosphates.</text>
        <dbReference type="EC" id="3.1.13.1"/>
    </reaction>
</comment>
<dbReference type="PANTHER" id="PTHR23355:SF9">
    <property type="entry name" value="DIS3-LIKE EXONUCLEASE 2"/>
    <property type="match status" value="1"/>
</dbReference>
<dbReference type="InterPro" id="IPR012340">
    <property type="entry name" value="NA-bd_OB-fold"/>
</dbReference>
<dbReference type="PANTHER" id="PTHR23355">
    <property type="entry name" value="RIBONUCLEASE"/>
    <property type="match status" value="1"/>
</dbReference>
<dbReference type="EMBL" id="JAQIBC010000003">
    <property type="protein sequence ID" value="MDM5263989.1"/>
    <property type="molecule type" value="Genomic_DNA"/>
</dbReference>
<keyword evidence="7" id="KW-0694">RNA-binding</keyword>
<keyword evidence="3" id="KW-0963">Cytoplasm</keyword>
<feature type="domain" description="RNB" evidence="8">
    <location>
        <begin position="215"/>
        <end position="539"/>
    </location>
</feature>
<dbReference type="Pfam" id="PF22896">
    <property type="entry name" value="OB_RNR_1st"/>
    <property type="match status" value="1"/>
</dbReference>
<sequence length="656" mass="74437">MSPFAIQLINGCLISDIEQEDQNSFQALQQLGAIEEVDGLWKLKSIYRVGRLYIGKDGKGYVEAEFKEQRDLLIEPDDLRGAKHGDVVVAKRVIARRGRASGKVQLVIEKAHLFTIAYTHRDESNNFLILDIRTGLPTHAVMEGMDLKAFKLGMVLKVDIDTDKVLEVMGTLDDPMVDEKISLALYEREDEFPPACVTDALEVEVEVTKAEHSDRVDLTHLDFCTIDPVTAKDFDDAIYFDMEEYTLYVAIADVSHYVPFFTHIDKEAKKRGFTTYLPHKSFPMLPRELSENICSLKPKVDRLAFVSKIALDRTTLKPIKEEFFEAIIHSKHRFNYDNIDAILENGTEGVTDTVAQILTWLLPLQKITVKLRNERLKHGFDFRSEETKLTIDASHLLVSTEIETGTPSHSLIEECMLLANQAAAKRFTGEGDSIFRIHEPPQLAKMEALLTELAAIGLYVEEYEDAPSLIRAIQKEAAKMNLSSEVDAMVIKALRRASYSAQNVGHFGLGFSHYSHFTSPIRRYADLILHRLIKTQLRDQPEEASYLLRNIEPLCARVSELERDATKAEWDFRDRKFARWAATHLGETFEAEIVEVEESAKAVLLGEIKGVTVHLKGDNVMLFDRVRVRINEVNIPQAIIMVEFVEKLSKDAMELA</sequence>
<evidence type="ECO:0000256" key="1">
    <source>
        <dbReference type="ARBA" id="ARBA00001849"/>
    </source>
</evidence>
<dbReference type="Proteomes" id="UP001169066">
    <property type="component" value="Unassembled WGS sequence"/>
</dbReference>
<dbReference type="NCBIfam" id="TIGR00358">
    <property type="entry name" value="3_prime_RNase"/>
    <property type="match status" value="1"/>
</dbReference>
<evidence type="ECO:0000256" key="6">
    <source>
        <dbReference type="ARBA" id="ARBA00022839"/>
    </source>
</evidence>
<dbReference type="InterPro" id="IPR004476">
    <property type="entry name" value="RNase_II/RNase_R"/>
</dbReference>
<reference evidence="9" key="1">
    <citation type="submission" date="2023-01" db="EMBL/GenBank/DDBJ databases">
        <title>Sulfurovum sp. XTW-4 genome assembly.</title>
        <authorList>
            <person name="Wang J."/>
        </authorList>
    </citation>
    <scope>NUCLEOTIDE SEQUENCE</scope>
    <source>
        <strain evidence="9">XTW-4</strain>
    </source>
</reference>
<evidence type="ECO:0000256" key="3">
    <source>
        <dbReference type="ARBA" id="ARBA00022490"/>
    </source>
</evidence>
<accession>A0ABT7QTT5</accession>
<dbReference type="Pfam" id="PF24190">
    <property type="entry name" value="OB_RNR_2nd"/>
    <property type="match status" value="1"/>
</dbReference>
<dbReference type="SUPFAM" id="SSF50249">
    <property type="entry name" value="Nucleic acid-binding proteins"/>
    <property type="match status" value="2"/>
</dbReference>
<dbReference type="InterPro" id="IPR050180">
    <property type="entry name" value="RNR_Ribonuclease"/>
</dbReference>
<evidence type="ECO:0000256" key="5">
    <source>
        <dbReference type="ARBA" id="ARBA00022801"/>
    </source>
</evidence>
<evidence type="ECO:0000313" key="9">
    <source>
        <dbReference type="EMBL" id="MDM5263989.1"/>
    </source>
</evidence>
<evidence type="ECO:0000256" key="2">
    <source>
        <dbReference type="ARBA" id="ARBA00012163"/>
    </source>
</evidence>
<evidence type="ECO:0000259" key="8">
    <source>
        <dbReference type="SMART" id="SM00955"/>
    </source>
</evidence>
<dbReference type="InterPro" id="IPR001900">
    <property type="entry name" value="RNase_II/R"/>
</dbReference>
<dbReference type="InterPro" id="IPR057293">
    <property type="entry name" value="RNR_OB2"/>
</dbReference>
<dbReference type="InterPro" id="IPR022966">
    <property type="entry name" value="RNase_II/R_CS"/>
</dbReference>
<comment type="caution">
    <text evidence="9">The sequence shown here is derived from an EMBL/GenBank/DDBJ whole genome shotgun (WGS) entry which is preliminary data.</text>
</comment>
<organism evidence="9 10">
    <name type="scientific">Sulfurovum xiamenensis</name>
    <dbReference type="NCBI Taxonomy" id="3019066"/>
    <lineage>
        <taxon>Bacteria</taxon>
        <taxon>Pseudomonadati</taxon>
        <taxon>Campylobacterota</taxon>
        <taxon>Epsilonproteobacteria</taxon>
        <taxon>Campylobacterales</taxon>
        <taxon>Sulfurovaceae</taxon>
        <taxon>Sulfurovum</taxon>
    </lineage>
</organism>
<evidence type="ECO:0000256" key="4">
    <source>
        <dbReference type="ARBA" id="ARBA00022722"/>
    </source>
</evidence>
<dbReference type="PROSITE" id="PS01175">
    <property type="entry name" value="RIBONUCLEASE_II"/>
    <property type="match status" value="1"/>
</dbReference>
<proteinExistence type="predicted"/>
<dbReference type="Gene3D" id="2.40.50.140">
    <property type="entry name" value="Nucleic acid-binding proteins"/>
    <property type="match status" value="1"/>
</dbReference>
<gene>
    <name evidence="9" type="ORF">PF327_07230</name>
</gene>